<name>A0A8S5MBB5_9CAUD</name>
<sequence length="226" mass="25496">MPDGAHHVAFAYSADGKDRFTTVWPNLNLLTDTKDFVNKNIALKDATTSISSPDSVTLKEGHETYLNFKKTGQASDWFRAFVTMDSSFAPNFPNVDIKPNSQYTFSVWLKGKGEHYIIAYDSWTNPTQKTMTVNLTDTWTKYAFTVNTADTIPESGAQFFIRSSNAGSEISLKYPKLEQGSIATPWMPSFSEVTPEDYPSYIGTYTDNNPNEQSTDPLKYTWKKIE</sequence>
<organism evidence="1">
    <name type="scientific">Siphoviridae sp. ctZCK1</name>
    <dbReference type="NCBI Taxonomy" id="2826382"/>
    <lineage>
        <taxon>Viruses</taxon>
        <taxon>Duplodnaviria</taxon>
        <taxon>Heunggongvirae</taxon>
        <taxon>Uroviricota</taxon>
        <taxon>Caudoviricetes</taxon>
    </lineage>
</organism>
<evidence type="ECO:0000313" key="1">
    <source>
        <dbReference type="EMBL" id="DAD79526.1"/>
    </source>
</evidence>
<dbReference type="EMBL" id="BK014868">
    <property type="protein sequence ID" value="DAD79526.1"/>
    <property type="molecule type" value="Genomic_DNA"/>
</dbReference>
<reference evidence="1" key="1">
    <citation type="journal article" date="2021" name="Proc. Natl. Acad. Sci. U.S.A.">
        <title>A Catalog of Tens of Thousands of Viruses from Human Metagenomes Reveals Hidden Associations with Chronic Diseases.</title>
        <authorList>
            <person name="Tisza M.J."/>
            <person name="Buck C.B."/>
        </authorList>
    </citation>
    <scope>NUCLEOTIDE SEQUENCE</scope>
    <source>
        <strain evidence="1">CtZCK1</strain>
    </source>
</reference>
<dbReference type="Gene3D" id="2.60.120.260">
    <property type="entry name" value="Galactose-binding domain-like"/>
    <property type="match status" value="1"/>
</dbReference>
<protein>
    <submittedName>
        <fullName evidence="1">Minor structural protein 4</fullName>
    </submittedName>
</protein>
<proteinExistence type="predicted"/>
<accession>A0A8S5MBB5</accession>